<dbReference type="Proteomes" id="UP000198716">
    <property type="component" value="Unassembled WGS sequence"/>
</dbReference>
<proteinExistence type="predicted"/>
<sequence length="185" mass="20126">MTQARGPMSPEAELDPSMVASLDDLLKNVLSTPEILEALEAARLNRHELMGQILRDRSFRARASSMYEPVEKRRQQLREHRARKPSWGLQDWQPGRRHWLVVLAAGLLPPVAIGVLFGVIWSAPLWVCFGLVAVAYWAELRVPAAFGAGESATGHLGTAAMGAPTASVAARCSRPAVSVEANRPG</sequence>
<reference evidence="3" key="1">
    <citation type="submission" date="2016-10" db="EMBL/GenBank/DDBJ databases">
        <authorList>
            <person name="Varghese N."/>
            <person name="Submissions S."/>
        </authorList>
    </citation>
    <scope>NUCLEOTIDE SEQUENCE [LARGE SCALE GENOMIC DNA]</scope>
    <source>
        <strain evidence="3">DSM 45004</strain>
    </source>
</reference>
<keyword evidence="1" id="KW-1133">Transmembrane helix</keyword>
<keyword evidence="1" id="KW-0812">Transmembrane</keyword>
<keyword evidence="1" id="KW-0472">Membrane</keyword>
<keyword evidence="3" id="KW-1185">Reference proteome</keyword>
<dbReference type="EMBL" id="FOMZ01000022">
    <property type="protein sequence ID" value="SFE67612.1"/>
    <property type="molecule type" value="Genomic_DNA"/>
</dbReference>
<evidence type="ECO:0000256" key="1">
    <source>
        <dbReference type="SAM" id="Phobius"/>
    </source>
</evidence>
<name>A0A1I2CHJ0_9ACTN</name>
<accession>A0A1I2CHJ0</accession>
<dbReference type="AlphaFoldDB" id="A0A1I2CHJ0"/>
<organism evidence="2 3">
    <name type="scientific">Actinopolyspora alba</name>
    <dbReference type="NCBI Taxonomy" id="673379"/>
    <lineage>
        <taxon>Bacteria</taxon>
        <taxon>Bacillati</taxon>
        <taxon>Actinomycetota</taxon>
        <taxon>Actinomycetes</taxon>
        <taxon>Actinopolysporales</taxon>
        <taxon>Actinopolysporaceae</taxon>
        <taxon>Actinopolyspora</taxon>
        <taxon>Actinopolyspora alba group</taxon>
    </lineage>
</organism>
<evidence type="ECO:0000313" key="2">
    <source>
        <dbReference type="EMBL" id="SFE67612.1"/>
    </source>
</evidence>
<gene>
    <name evidence="2" type="ORF">SAMN04487819_1228</name>
</gene>
<evidence type="ECO:0000313" key="3">
    <source>
        <dbReference type="Proteomes" id="UP000198716"/>
    </source>
</evidence>
<feature type="transmembrane region" description="Helical" evidence="1">
    <location>
        <begin position="99"/>
        <end position="117"/>
    </location>
</feature>
<dbReference type="RefSeq" id="WP_092930146.1">
    <property type="nucleotide sequence ID" value="NZ_FOMZ01000022.1"/>
</dbReference>
<protein>
    <submittedName>
        <fullName evidence="2">Uncharacterized protein</fullName>
    </submittedName>
</protein>